<keyword evidence="3" id="KW-0347">Helicase</keyword>
<dbReference type="SMART" id="SM00487">
    <property type="entry name" value="DEXDc"/>
    <property type="match status" value="1"/>
</dbReference>
<dbReference type="PROSITE" id="PS51194">
    <property type="entry name" value="HELICASE_CTER"/>
    <property type="match status" value="1"/>
</dbReference>
<reference evidence="3 4" key="1">
    <citation type="submission" date="2015-04" db="EMBL/GenBank/DDBJ databases">
        <authorList>
            <person name="Hodson T.S."/>
            <person name="Hyde J.R."/>
            <person name="Schouten J.T."/>
            <person name="Crockett J.T."/>
            <person name="Smith T.A."/>
            <person name="Merrill B.D."/>
            <person name="Crook M.B."/>
            <person name="Griffitts J.S."/>
            <person name="Burnett S.H."/>
            <person name="Grose J.H."/>
            <person name="Breakwell D.P."/>
        </authorList>
    </citation>
    <scope>NUCLEOTIDE SEQUENCE [LARGE SCALE GENOMIC DNA]</scope>
</reference>
<dbReference type="GO" id="GO:0005524">
    <property type="term" value="F:ATP binding"/>
    <property type="evidence" value="ECO:0007669"/>
    <property type="project" value="InterPro"/>
</dbReference>
<dbReference type="SMART" id="SM00490">
    <property type="entry name" value="HELICc"/>
    <property type="match status" value="1"/>
</dbReference>
<feature type="domain" description="Helicase C-terminal" evidence="2">
    <location>
        <begin position="328"/>
        <end position="482"/>
    </location>
</feature>
<dbReference type="Proteomes" id="UP000202958">
    <property type="component" value="Segment"/>
</dbReference>
<keyword evidence="4" id="KW-1185">Reference proteome</keyword>
<evidence type="ECO:0000259" key="1">
    <source>
        <dbReference type="PROSITE" id="PS51192"/>
    </source>
</evidence>
<sequence length="489" mass="56179">MDKVTLIKIDDVYIKVVCEPGIKYELSEYFTFLVPGYKHMPAYKQGKWDGKIKLLNILTGRIYTGLVHKIEEFCAARDYELVIDPELQNIDKIPRDVGDGLAVLFETKHKPRWYQNDTVYYALKYKRALFLSATSSGKSFGIYLVARYMVKTEKPVLIIVPTKALVRQMAKDFIDYNNDVEPFTMHQIEGGVDKNIKAEVVISTWQSIYKQPQQWFSRFECIIGDECHEFKAKSLIEIMEKTPECEYKLGFTGTLDGALCNELVLTGLFGRIIPIVDTKTLIADGTLVEFNIKSIVLNYSDSVKKVMRKKDYQTEIDYIVQCAARNRFIRNLAWNLKGNTLILTQFVDKQAKELVDLLKTEGKQVLFVSGKDSTDFREEVRRITEANNNVIIVATYGVFQRGINIINLDNLIFAHPSKGKIRNLQSIGRVLRRGINNTKSTLYDIGDNMASADYQNHAMRHLRARIELYAEEGFDYDILSVDLKDEEIT</sequence>
<dbReference type="GO" id="GO:0004386">
    <property type="term" value="F:helicase activity"/>
    <property type="evidence" value="ECO:0007669"/>
    <property type="project" value="UniProtKB-KW"/>
</dbReference>
<gene>
    <name evidence="3" type="ORF">PHIN3_54</name>
</gene>
<dbReference type="Pfam" id="PF21241">
    <property type="entry name" value="UvsW_N"/>
    <property type="match status" value="1"/>
</dbReference>
<dbReference type="GO" id="GO:0016787">
    <property type="term" value="F:hydrolase activity"/>
    <property type="evidence" value="ECO:0007669"/>
    <property type="project" value="InterPro"/>
</dbReference>
<dbReference type="Gene3D" id="3.30.780.20">
    <property type="match status" value="1"/>
</dbReference>
<keyword evidence="3" id="KW-0378">Hydrolase</keyword>
<proteinExistence type="predicted"/>
<dbReference type="PANTHER" id="PTHR47396:SF1">
    <property type="entry name" value="ATP-DEPENDENT HELICASE IRC3-RELATED"/>
    <property type="match status" value="1"/>
</dbReference>
<dbReference type="EMBL" id="KR052482">
    <property type="protein sequence ID" value="AKF13319.1"/>
    <property type="molecule type" value="Genomic_DNA"/>
</dbReference>
<keyword evidence="3" id="KW-0067">ATP-binding</keyword>
<dbReference type="KEGG" id="vg:26638783"/>
<dbReference type="Pfam" id="PF04851">
    <property type="entry name" value="ResIII"/>
    <property type="match status" value="1"/>
</dbReference>
<dbReference type="GeneID" id="26638783"/>
<dbReference type="Gene3D" id="3.40.50.300">
    <property type="entry name" value="P-loop containing nucleotide triphosphate hydrolases"/>
    <property type="match status" value="2"/>
</dbReference>
<accession>A0A0F6YPL5</accession>
<dbReference type="InterPro" id="IPR014001">
    <property type="entry name" value="Helicase_ATP-bd"/>
</dbReference>
<dbReference type="InterPro" id="IPR027417">
    <property type="entry name" value="P-loop_NTPase"/>
</dbReference>
<dbReference type="InterPro" id="IPR049409">
    <property type="entry name" value="UvsW_N"/>
</dbReference>
<feature type="domain" description="Helicase ATP-binding" evidence="1">
    <location>
        <begin position="119"/>
        <end position="273"/>
    </location>
</feature>
<dbReference type="InterPro" id="IPR001650">
    <property type="entry name" value="Helicase_C-like"/>
</dbReference>
<organism evidence="3 4">
    <name type="scientific">Sinorhizobium phage phiN3</name>
    <dbReference type="NCBI Taxonomy" id="1647405"/>
    <lineage>
        <taxon>Viruses</taxon>
        <taxon>Duplodnaviria</taxon>
        <taxon>Heunggongvirae</taxon>
        <taxon>Uroviricota</taxon>
        <taxon>Caudoviricetes</taxon>
        <taxon>Emdodecavirus</taxon>
        <taxon>Emdodecavirus N3</taxon>
    </lineage>
</organism>
<dbReference type="SUPFAM" id="SSF52540">
    <property type="entry name" value="P-loop containing nucleoside triphosphate hydrolases"/>
    <property type="match status" value="2"/>
</dbReference>
<evidence type="ECO:0000259" key="2">
    <source>
        <dbReference type="PROSITE" id="PS51194"/>
    </source>
</evidence>
<evidence type="ECO:0000313" key="3">
    <source>
        <dbReference type="EMBL" id="AKF13319.1"/>
    </source>
</evidence>
<dbReference type="GO" id="GO:0003677">
    <property type="term" value="F:DNA binding"/>
    <property type="evidence" value="ECO:0007669"/>
    <property type="project" value="InterPro"/>
</dbReference>
<dbReference type="PROSITE" id="PS51192">
    <property type="entry name" value="HELICASE_ATP_BIND_1"/>
    <property type="match status" value="1"/>
</dbReference>
<protein>
    <submittedName>
        <fullName evidence="3">RNA-DNA + DNA-DNA helicase</fullName>
    </submittedName>
</protein>
<dbReference type="InterPro" id="IPR049430">
    <property type="entry name" value="UvsW_N_sf"/>
</dbReference>
<dbReference type="Pfam" id="PF00271">
    <property type="entry name" value="Helicase_C"/>
    <property type="match status" value="1"/>
</dbReference>
<dbReference type="CDD" id="cd17926">
    <property type="entry name" value="DEXHc_RE"/>
    <property type="match status" value="1"/>
</dbReference>
<dbReference type="OrthoDB" id="2008at10239"/>
<dbReference type="InterPro" id="IPR050742">
    <property type="entry name" value="Helicase_Restrict-Modif_Enz"/>
</dbReference>
<keyword evidence="3" id="KW-0547">Nucleotide-binding</keyword>
<dbReference type="RefSeq" id="YP_009212294.1">
    <property type="nucleotide sequence ID" value="NC_028945.1"/>
</dbReference>
<evidence type="ECO:0000313" key="4">
    <source>
        <dbReference type="Proteomes" id="UP000202958"/>
    </source>
</evidence>
<dbReference type="InterPro" id="IPR006935">
    <property type="entry name" value="Helicase/UvrB_N"/>
</dbReference>
<dbReference type="PANTHER" id="PTHR47396">
    <property type="entry name" value="TYPE I RESTRICTION ENZYME ECOKI R PROTEIN"/>
    <property type="match status" value="1"/>
</dbReference>
<name>A0A0F6YPL5_9CAUD</name>